<evidence type="ECO:0000313" key="3">
    <source>
        <dbReference type="EMBL" id="MPC33157.1"/>
    </source>
</evidence>
<sequence>MTTPNPASESLSGEGTRKVPRSDCSLGGNLKCLDTSLDFFFINFCNICVYLSPNSSDYCKFFDYLTSKVEHILSIYPFTEISILGDFNAHHQLWLSSPFTDLPGELDFNFAILHDIEQLVQHPTRIPDRRGDTPNILDFFLTSNPSAHVSTKTGRYGYLINLEVVVPEAVISGPSERHLQAGSTISLKCTIQGGKPAKDNKK</sequence>
<organism evidence="3 4">
    <name type="scientific">Portunus trituberculatus</name>
    <name type="common">Swimming crab</name>
    <name type="synonym">Neptunus trituberculatus</name>
    <dbReference type="NCBI Taxonomy" id="210409"/>
    <lineage>
        <taxon>Eukaryota</taxon>
        <taxon>Metazoa</taxon>
        <taxon>Ecdysozoa</taxon>
        <taxon>Arthropoda</taxon>
        <taxon>Crustacea</taxon>
        <taxon>Multicrustacea</taxon>
        <taxon>Malacostraca</taxon>
        <taxon>Eumalacostraca</taxon>
        <taxon>Eucarida</taxon>
        <taxon>Decapoda</taxon>
        <taxon>Pleocyemata</taxon>
        <taxon>Brachyura</taxon>
        <taxon>Eubrachyura</taxon>
        <taxon>Portunoidea</taxon>
        <taxon>Portunidae</taxon>
        <taxon>Portuninae</taxon>
        <taxon>Portunus</taxon>
    </lineage>
</organism>
<proteinExistence type="predicted"/>
<name>A0A5B7EIR9_PORTR</name>
<dbReference type="GO" id="GO:0003824">
    <property type="term" value="F:catalytic activity"/>
    <property type="evidence" value="ECO:0007669"/>
    <property type="project" value="InterPro"/>
</dbReference>
<comment type="caution">
    <text evidence="3">The sequence shown here is derived from an EMBL/GenBank/DDBJ whole genome shotgun (WGS) entry which is preliminary data.</text>
</comment>
<dbReference type="EMBL" id="VSRR010002771">
    <property type="protein sequence ID" value="MPC33157.1"/>
    <property type="molecule type" value="Genomic_DNA"/>
</dbReference>
<reference evidence="3 4" key="1">
    <citation type="submission" date="2019-05" db="EMBL/GenBank/DDBJ databases">
        <title>Another draft genome of Portunus trituberculatus and its Hox gene families provides insights of decapod evolution.</title>
        <authorList>
            <person name="Jeong J.-H."/>
            <person name="Song I."/>
            <person name="Kim S."/>
            <person name="Choi T."/>
            <person name="Kim D."/>
            <person name="Ryu S."/>
            <person name="Kim W."/>
        </authorList>
    </citation>
    <scope>NUCLEOTIDE SEQUENCE [LARGE SCALE GENOMIC DNA]</scope>
    <source>
        <tissue evidence="3">Muscle</tissue>
    </source>
</reference>
<evidence type="ECO:0000256" key="1">
    <source>
        <dbReference type="SAM" id="MobiDB-lite"/>
    </source>
</evidence>
<keyword evidence="4" id="KW-1185">Reference proteome</keyword>
<dbReference type="Gene3D" id="3.60.10.10">
    <property type="entry name" value="Endonuclease/exonuclease/phosphatase"/>
    <property type="match status" value="1"/>
</dbReference>
<accession>A0A5B7EIR9</accession>
<evidence type="ECO:0000259" key="2">
    <source>
        <dbReference type="Pfam" id="PF14529"/>
    </source>
</evidence>
<feature type="compositionally biased region" description="Polar residues" evidence="1">
    <location>
        <begin position="1"/>
        <end position="13"/>
    </location>
</feature>
<evidence type="ECO:0000313" key="4">
    <source>
        <dbReference type="Proteomes" id="UP000324222"/>
    </source>
</evidence>
<dbReference type="InterPro" id="IPR036691">
    <property type="entry name" value="Endo/exonu/phosph_ase_sf"/>
</dbReference>
<dbReference type="Pfam" id="PF14529">
    <property type="entry name" value="Exo_endo_phos_2"/>
    <property type="match status" value="1"/>
</dbReference>
<dbReference type="Proteomes" id="UP000324222">
    <property type="component" value="Unassembled WGS sequence"/>
</dbReference>
<dbReference type="InterPro" id="IPR005135">
    <property type="entry name" value="Endo/exonuclease/phosphatase"/>
</dbReference>
<feature type="region of interest" description="Disordered" evidence="1">
    <location>
        <begin position="1"/>
        <end position="21"/>
    </location>
</feature>
<dbReference type="AlphaFoldDB" id="A0A5B7EIR9"/>
<dbReference type="SUPFAM" id="SSF56219">
    <property type="entry name" value="DNase I-like"/>
    <property type="match status" value="1"/>
</dbReference>
<gene>
    <name evidence="3" type="ORF">E2C01_026501</name>
</gene>
<feature type="domain" description="Endonuclease/exonuclease/phosphatase" evidence="2">
    <location>
        <begin position="46"/>
        <end position="149"/>
    </location>
</feature>
<dbReference type="OrthoDB" id="10031887at2759"/>
<protein>
    <recommendedName>
        <fullName evidence="2">Endonuclease/exonuclease/phosphatase domain-containing protein</fullName>
    </recommendedName>
</protein>